<dbReference type="Gene3D" id="3.30.70.270">
    <property type="match status" value="1"/>
</dbReference>
<dbReference type="InterPro" id="IPR013767">
    <property type="entry name" value="PAS_fold"/>
</dbReference>
<evidence type="ECO:0000259" key="5">
    <source>
        <dbReference type="PROSITE" id="PS50887"/>
    </source>
</evidence>
<dbReference type="CDD" id="cd01948">
    <property type="entry name" value="EAL"/>
    <property type="match status" value="1"/>
</dbReference>
<dbReference type="Proteomes" id="UP000315112">
    <property type="component" value="Unassembled WGS sequence"/>
</dbReference>
<dbReference type="InterPro" id="IPR035965">
    <property type="entry name" value="PAS-like_dom_sf"/>
</dbReference>
<dbReference type="InterPro" id="IPR001633">
    <property type="entry name" value="EAL_dom"/>
</dbReference>
<dbReference type="NCBIfam" id="TIGR00254">
    <property type="entry name" value="GGDEF"/>
    <property type="match status" value="1"/>
</dbReference>
<dbReference type="SMART" id="SM00086">
    <property type="entry name" value="PAC"/>
    <property type="match status" value="1"/>
</dbReference>
<dbReference type="InterPro" id="IPR000700">
    <property type="entry name" value="PAS-assoc_C"/>
</dbReference>
<reference evidence="7 8" key="1">
    <citation type="journal article" date="2015" name="Stand. Genomic Sci.">
        <title>Genomic Encyclopedia of Bacterial and Archaeal Type Strains, Phase III: the genomes of soil and plant-associated and newly described type strains.</title>
        <authorList>
            <person name="Whitman W.B."/>
            <person name="Woyke T."/>
            <person name="Klenk H.P."/>
            <person name="Zhou Y."/>
            <person name="Lilburn T.G."/>
            <person name="Beck B.J."/>
            <person name="De Vos P."/>
            <person name="Vandamme P."/>
            <person name="Eisen J.A."/>
            <person name="Garrity G."/>
            <person name="Hugenholtz P."/>
            <person name="Kyrpides N.C."/>
        </authorList>
    </citation>
    <scope>NUCLEOTIDE SEQUENCE [LARGE SCALE GENOMIC DNA]</scope>
    <source>
        <strain evidence="7 8">CGMCC 1.10685</strain>
    </source>
</reference>
<name>A0A562PZX9_9BURK</name>
<feature type="domain" description="EAL" evidence="4">
    <location>
        <begin position="474"/>
        <end position="729"/>
    </location>
</feature>
<dbReference type="InterPro" id="IPR001610">
    <property type="entry name" value="PAC"/>
</dbReference>
<feature type="region of interest" description="Disordered" evidence="1">
    <location>
        <begin position="1"/>
        <end position="25"/>
    </location>
</feature>
<dbReference type="CDD" id="cd01949">
    <property type="entry name" value="GGDEF"/>
    <property type="match status" value="1"/>
</dbReference>
<protein>
    <submittedName>
        <fullName evidence="6">EAL domain-containing protein</fullName>
    </submittedName>
    <submittedName>
        <fullName evidence="7">PAS domain S-box-containing protein/diguanylate cyclase (GGDEF)-like protein</fullName>
    </submittedName>
</protein>
<dbReference type="SMART" id="SM00091">
    <property type="entry name" value="PAS"/>
    <property type="match status" value="2"/>
</dbReference>
<dbReference type="Pfam" id="PF00563">
    <property type="entry name" value="EAL"/>
    <property type="match status" value="1"/>
</dbReference>
<gene>
    <name evidence="6" type="ORF">GO485_04905</name>
    <name evidence="7" type="ORF">IP92_01219</name>
</gene>
<dbReference type="PROSITE" id="PS50112">
    <property type="entry name" value="PAS"/>
    <property type="match status" value="1"/>
</dbReference>
<feature type="domain" description="GGDEF" evidence="5">
    <location>
        <begin position="331"/>
        <end position="465"/>
    </location>
</feature>
<evidence type="ECO:0000259" key="2">
    <source>
        <dbReference type="PROSITE" id="PS50112"/>
    </source>
</evidence>
<reference evidence="6 9" key="3">
    <citation type="submission" date="2019-12" db="EMBL/GenBank/DDBJ databases">
        <title>Draft Genome Sequences of Six Type Strains of the Genus Massilia.</title>
        <authorList>
            <person name="Miess H."/>
            <person name="Frediansyah A."/>
            <person name="Goeker M."/>
            <person name="Gross H."/>
        </authorList>
    </citation>
    <scope>NUCLEOTIDE SEQUENCE [LARGE SCALE GENOMIC DNA]</scope>
    <source>
        <strain evidence="6 9">DSM 26639</strain>
    </source>
</reference>
<proteinExistence type="predicted"/>
<dbReference type="PANTHER" id="PTHR44757:SF2">
    <property type="entry name" value="BIOFILM ARCHITECTURE MAINTENANCE PROTEIN MBAA"/>
    <property type="match status" value="1"/>
</dbReference>
<accession>A0A562PZX9</accession>
<dbReference type="RefSeq" id="WP_145873639.1">
    <property type="nucleotide sequence ID" value="NZ_CP046904.1"/>
</dbReference>
<dbReference type="SMART" id="SM00052">
    <property type="entry name" value="EAL"/>
    <property type="match status" value="1"/>
</dbReference>
<dbReference type="Pfam" id="PF00990">
    <property type="entry name" value="GGDEF"/>
    <property type="match status" value="1"/>
</dbReference>
<dbReference type="AlphaFoldDB" id="A0A562PZX9"/>
<dbReference type="InterPro" id="IPR000014">
    <property type="entry name" value="PAS"/>
</dbReference>
<evidence type="ECO:0000313" key="8">
    <source>
        <dbReference type="Proteomes" id="UP000315112"/>
    </source>
</evidence>
<evidence type="ECO:0000259" key="4">
    <source>
        <dbReference type="PROSITE" id="PS50883"/>
    </source>
</evidence>
<feature type="domain" description="PAC" evidence="3">
    <location>
        <begin position="247"/>
        <end position="299"/>
    </location>
</feature>
<dbReference type="GO" id="GO:0003824">
    <property type="term" value="F:catalytic activity"/>
    <property type="evidence" value="ECO:0007669"/>
    <property type="project" value="UniProtKB-ARBA"/>
</dbReference>
<dbReference type="Pfam" id="PF00989">
    <property type="entry name" value="PAS"/>
    <property type="match status" value="1"/>
</dbReference>
<sequence length="736" mass="80597">MDNLHHAPDTLLPTPLEPGLLQGLPPGLPAELSQESLLAALGGQALAQRRATGVDAERTLFDELYLLSPVGAFLLEPDTTIAQVNITGADLLGIDRARPGSERFRSYVAPRFLHDFDAFVARALASDQPQRCQLQLQRTRGERGAPVTLIGCAADSALRLTVEPAEGRLHVLEHSEERFRRIVQTAREGIWELDRAACTAFVNPRMAEMLGYAVEEMRGKPLVGFMDAEGRSLLERNIARQQQGVPGRHEFKFMRKDGGELWVHVAANPLYDAHGGYLGALALVSDITEHRESAELAWQQANFDALTGLPNRNMFQERLRHEMKKVRRERSFLALLFIDLDQFKQINDRFGHQQGDALLVQAAARLGACMRATDTLARIGGDEFVAILPGLGHVQDAERVAQDIIAVLNRPFELAGAQQGHVSGSVGIALYPSDAADADELLRHADQAMYAAKNGGRNRYTYFTEDMQSAAQQRVRLADDLRRATAGNEFELYYQPIVNLKSGVVERAEALLRWHHPERGTLNPADFIAGAESAGVLIEIGARAMRQAADQVLAWQRTLGRPFQISINMSAAQLRDDAHGWLRYVEALKLPPKSLVVDLPEDLLNESAGQMLEPVRRLHALGMQVALDDFGTGHSALAQLKEFAIDYLKIDRSFVAGLTSSAHNSGDLVLCEAIILLAHKLGLEVVAEGVETPAQLALLKDAGCDYAQGYVFARPAPAADVLALARRGTLGAIGAE</sequence>
<evidence type="ECO:0000313" key="7">
    <source>
        <dbReference type="EMBL" id="TWI49995.1"/>
    </source>
</evidence>
<evidence type="ECO:0000313" key="6">
    <source>
        <dbReference type="EMBL" id="QGZ38455.1"/>
    </source>
</evidence>
<dbReference type="InterPro" id="IPR000160">
    <property type="entry name" value="GGDEF_dom"/>
</dbReference>
<dbReference type="PANTHER" id="PTHR44757">
    <property type="entry name" value="DIGUANYLATE CYCLASE DGCP"/>
    <property type="match status" value="1"/>
</dbReference>
<evidence type="ECO:0000313" key="9">
    <source>
        <dbReference type="Proteomes" id="UP000437862"/>
    </source>
</evidence>
<keyword evidence="9" id="KW-1185">Reference proteome</keyword>
<evidence type="ECO:0000256" key="1">
    <source>
        <dbReference type="SAM" id="MobiDB-lite"/>
    </source>
</evidence>
<dbReference type="PROSITE" id="PS50883">
    <property type="entry name" value="EAL"/>
    <property type="match status" value="1"/>
</dbReference>
<dbReference type="EMBL" id="CP046904">
    <property type="protein sequence ID" value="QGZ38455.1"/>
    <property type="molecule type" value="Genomic_DNA"/>
</dbReference>
<dbReference type="SUPFAM" id="SSF141868">
    <property type="entry name" value="EAL domain-like"/>
    <property type="match status" value="1"/>
</dbReference>
<dbReference type="InterPro" id="IPR052155">
    <property type="entry name" value="Biofilm_reg_signaling"/>
</dbReference>
<dbReference type="SUPFAM" id="SSF55785">
    <property type="entry name" value="PYP-like sensor domain (PAS domain)"/>
    <property type="match status" value="2"/>
</dbReference>
<evidence type="ECO:0000259" key="3">
    <source>
        <dbReference type="PROSITE" id="PS50113"/>
    </source>
</evidence>
<dbReference type="FunFam" id="3.30.70.270:FF:000001">
    <property type="entry name" value="Diguanylate cyclase domain protein"/>
    <property type="match status" value="1"/>
</dbReference>
<dbReference type="EMBL" id="VLKW01000002">
    <property type="protein sequence ID" value="TWI49995.1"/>
    <property type="molecule type" value="Genomic_DNA"/>
</dbReference>
<dbReference type="GO" id="GO:0006355">
    <property type="term" value="P:regulation of DNA-templated transcription"/>
    <property type="evidence" value="ECO:0007669"/>
    <property type="project" value="InterPro"/>
</dbReference>
<dbReference type="InterPro" id="IPR043128">
    <property type="entry name" value="Rev_trsase/Diguanyl_cyclase"/>
</dbReference>
<dbReference type="Gene3D" id="3.30.450.20">
    <property type="entry name" value="PAS domain"/>
    <property type="match status" value="1"/>
</dbReference>
<reference evidence="7" key="2">
    <citation type="submission" date="2019-07" db="EMBL/GenBank/DDBJ databases">
        <authorList>
            <person name="Whitman W."/>
            <person name="Huntemann M."/>
            <person name="Clum A."/>
            <person name="Pillay M."/>
            <person name="Palaniappan K."/>
            <person name="Varghese N."/>
            <person name="Mikhailova N."/>
            <person name="Stamatis D."/>
            <person name="Reddy T."/>
            <person name="Daum C."/>
            <person name="Shapiro N."/>
            <person name="Ivanova N."/>
            <person name="Kyrpides N."/>
            <person name="Woyke T."/>
        </authorList>
    </citation>
    <scope>NUCLEOTIDE SEQUENCE</scope>
    <source>
        <strain evidence="7">CGMCC 1.10685</strain>
    </source>
</reference>
<dbReference type="NCBIfam" id="TIGR00229">
    <property type="entry name" value="sensory_box"/>
    <property type="match status" value="1"/>
</dbReference>
<dbReference type="SUPFAM" id="SSF55073">
    <property type="entry name" value="Nucleotide cyclase"/>
    <property type="match status" value="1"/>
</dbReference>
<feature type="domain" description="PAS" evidence="2">
    <location>
        <begin position="175"/>
        <end position="245"/>
    </location>
</feature>
<dbReference type="PROSITE" id="PS50887">
    <property type="entry name" value="GGDEF"/>
    <property type="match status" value="1"/>
</dbReference>
<dbReference type="OrthoDB" id="9813903at2"/>
<dbReference type="InterPro" id="IPR029787">
    <property type="entry name" value="Nucleotide_cyclase"/>
</dbReference>
<dbReference type="Gene3D" id="3.20.20.450">
    <property type="entry name" value="EAL domain"/>
    <property type="match status" value="1"/>
</dbReference>
<dbReference type="InterPro" id="IPR035919">
    <property type="entry name" value="EAL_sf"/>
</dbReference>
<dbReference type="SMART" id="SM00267">
    <property type="entry name" value="GGDEF"/>
    <property type="match status" value="1"/>
</dbReference>
<organism evidence="7 8">
    <name type="scientific">Pseudoduganella flava</name>
    <dbReference type="NCBI Taxonomy" id="871742"/>
    <lineage>
        <taxon>Bacteria</taxon>
        <taxon>Pseudomonadati</taxon>
        <taxon>Pseudomonadota</taxon>
        <taxon>Betaproteobacteria</taxon>
        <taxon>Burkholderiales</taxon>
        <taxon>Oxalobacteraceae</taxon>
        <taxon>Telluria group</taxon>
        <taxon>Pseudoduganella</taxon>
    </lineage>
</organism>
<feature type="compositionally biased region" description="Low complexity" evidence="1">
    <location>
        <begin position="9"/>
        <end position="25"/>
    </location>
</feature>
<dbReference type="Proteomes" id="UP000437862">
    <property type="component" value="Chromosome"/>
</dbReference>
<dbReference type="CDD" id="cd00130">
    <property type="entry name" value="PAS"/>
    <property type="match status" value="1"/>
</dbReference>
<dbReference type="PROSITE" id="PS50113">
    <property type="entry name" value="PAC"/>
    <property type="match status" value="1"/>
</dbReference>